<name>A0A2N9LP93_9BACT</name>
<dbReference type="EMBL" id="OKRB01000105">
    <property type="protein sequence ID" value="SPE24913.1"/>
    <property type="molecule type" value="Genomic_DNA"/>
</dbReference>
<evidence type="ECO:0000313" key="3">
    <source>
        <dbReference type="Proteomes" id="UP000239735"/>
    </source>
</evidence>
<evidence type="ECO:0000256" key="1">
    <source>
        <dbReference type="SAM" id="MobiDB-lite"/>
    </source>
</evidence>
<dbReference type="AlphaFoldDB" id="A0A2N9LP93"/>
<protein>
    <submittedName>
        <fullName evidence="2">Uncharacterized protein</fullName>
    </submittedName>
</protein>
<sequence length="68" mass="7289">MRGQPHPESGRSLVLSNPESGGFPGSAAETRHNLPSPFTIDQGFHPNPALLGNDKTWRPTPDQDEGIA</sequence>
<gene>
    <name evidence="2" type="ORF">SBA5_470034</name>
</gene>
<dbReference type="Proteomes" id="UP000239735">
    <property type="component" value="Unassembled WGS sequence"/>
</dbReference>
<reference evidence="3" key="1">
    <citation type="submission" date="2018-02" db="EMBL/GenBank/DDBJ databases">
        <authorList>
            <person name="Hausmann B."/>
        </authorList>
    </citation>
    <scope>NUCLEOTIDE SEQUENCE [LARGE SCALE GENOMIC DNA]</scope>
    <source>
        <strain evidence="3">Peat soil MAG SbA5</strain>
    </source>
</reference>
<accession>A0A2N9LP93</accession>
<proteinExistence type="predicted"/>
<organism evidence="2 3">
    <name type="scientific">Candidatus Sulfuritelmatomonas gaucii</name>
    <dbReference type="NCBI Taxonomy" id="2043161"/>
    <lineage>
        <taxon>Bacteria</taxon>
        <taxon>Pseudomonadati</taxon>
        <taxon>Acidobacteriota</taxon>
        <taxon>Terriglobia</taxon>
        <taxon>Terriglobales</taxon>
        <taxon>Acidobacteriaceae</taxon>
        <taxon>Candidatus Sulfuritelmatomonas</taxon>
    </lineage>
</organism>
<evidence type="ECO:0000313" key="2">
    <source>
        <dbReference type="EMBL" id="SPE24913.1"/>
    </source>
</evidence>
<feature type="region of interest" description="Disordered" evidence="1">
    <location>
        <begin position="1"/>
        <end position="68"/>
    </location>
</feature>